<accession>A0A5A8F4X7</accession>
<dbReference type="GO" id="GO:0008915">
    <property type="term" value="F:lipid-A-disaccharide synthase activity"/>
    <property type="evidence" value="ECO:0007669"/>
    <property type="project" value="UniProtKB-UniRule"/>
</dbReference>
<evidence type="ECO:0000256" key="10">
    <source>
        <dbReference type="NCBIfam" id="TIGR00215"/>
    </source>
</evidence>
<reference evidence="11 12" key="1">
    <citation type="submission" date="2019-06" db="EMBL/GenBank/DDBJ databases">
        <title>Genomic insights into carbon and energy metabolism of Deferribacter autotrophicus revealed new metabolic traits in the phylum Deferribacteres.</title>
        <authorList>
            <person name="Slobodkin A.I."/>
            <person name="Slobodkina G.B."/>
            <person name="Allioux M."/>
            <person name="Alain K."/>
            <person name="Jebbar M."/>
            <person name="Shadrin V."/>
            <person name="Kublanov I.V."/>
            <person name="Toshchakov S.V."/>
            <person name="Bonch-Osmolovskaya E.A."/>
        </authorList>
    </citation>
    <scope>NUCLEOTIDE SEQUENCE [LARGE SCALE GENOMIC DNA]</scope>
    <source>
        <strain evidence="11 12">SL50</strain>
    </source>
</reference>
<dbReference type="EC" id="2.4.1.182" evidence="2 10"/>
<evidence type="ECO:0000256" key="8">
    <source>
        <dbReference type="ARBA" id="ARBA00023098"/>
    </source>
</evidence>
<evidence type="ECO:0000256" key="5">
    <source>
        <dbReference type="ARBA" id="ARBA00022556"/>
    </source>
</evidence>
<evidence type="ECO:0000313" key="12">
    <source>
        <dbReference type="Proteomes" id="UP000322876"/>
    </source>
</evidence>
<evidence type="ECO:0000256" key="9">
    <source>
        <dbReference type="ARBA" id="ARBA00048975"/>
    </source>
</evidence>
<dbReference type="InterPro" id="IPR003835">
    <property type="entry name" value="Glyco_trans_19"/>
</dbReference>
<organism evidence="11 12">
    <name type="scientific">Deferribacter autotrophicus</name>
    <dbReference type="NCBI Taxonomy" id="500465"/>
    <lineage>
        <taxon>Bacteria</taxon>
        <taxon>Pseudomonadati</taxon>
        <taxon>Deferribacterota</taxon>
        <taxon>Deferribacteres</taxon>
        <taxon>Deferribacterales</taxon>
        <taxon>Deferribacteraceae</taxon>
        <taxon>Deferribacter</taxon>
    </lineage>
</organism>
<dbReference type="SUPFAM" id="SSF53756">
    <property type="entry name" value="UDP-Glycosyltransferase/glycogen phosphorylase"/>
    <property type="match status" value="1"/>
</dbReference>
<dbReference type="NCBIfam" id="TIGR00215">
    <property type="entry name" value="lpxB"/>
    <property type="match status" value="1"/>
</dbReference>
<name>A0A5A8F4X7_9BACT</name>
<sequence length="368" mass="42016">MKLFLIAGEESGDIHASNMIRHLSQMADFSLYGTGGDRLKELGQTQYFHINDMSIIGIDGIIRKAPFIANLFKTLKRKLLEVMPDVVILVDYPGFNLRFAKFAKENGFKVIYYIAPQVWAWHYSRIEKIKEYVDLVLCILPFEEELFKKKGINAKFVGNPIIDNIKYKISNGNDFMKLFSLTKNKKIIGILPGSRVKEIRALMPVIMQAIKNIKDDFQFVIAKADNLDKQILLSYIGNENIPIAAGYNYDVMKYSDLLWVCSGTATLESAIVGTPLILMYKVGKITEILGRLVIKTKYIGLPNIVADKEIVPELLQSRLTPENLIDYTFKLLENYEYYKNELSKIGEIFSIYNPSQQAAQEIYSFLNS</sequence>
<dbReference type="PANTHER" id="PTHR30372">
    <property type="entry name" value="LIPID-A-DISACCHARIDE SYNTHASE"/>
    <property type="match status" value="1"/>
</dbReference>
<evidence type="ECO:0000256" key="6">
    <source>
        <dbReference type="ARBA" id="ARBA00022676"/>
    </source>
</evidence>
<dbReference type="AlphaFoldDB" id="A0A5A8F4X7"/>
<dbReference type="EMBL" id="VFJB01000004">
    <property type="protein sequence ID" value="KAA0258424.1"/>
    <property type="molecule type" value="Genomic_DNA"/>
</dbReference>
<dbReference type="GO" id="GO:0005543">
    <property type="term" value="F:phospholipid binding"/>
    <property type="evidence" value="ECO:0007669"/>
    <property type="project" value="TreeGrafter"/>
</dbReference>
<keyword evidence="5" id="KW-0441">Lipid A biosynthesis</keyword>
<evidence type="ECO:0000256" key="1">
    <source>
        <dbReference type="ARBA" id="ARBA00002056"/>
    </source>
</evidence>
<dbReference type="Pfam" id="PF02684">
    <property type="entry name" value="LpxB"/>
    <property type="match status" value="1"/>
</dbReference>
<evidence type="ECO:0000256" key="7">
    <source>
        <dbReference type="ARBA" id="ARBA00022679"/>
    </source>
</evidence>
<keyword evidence="4" id="KW-0444">Lipid biosynthesis</keyword>
<comment type="catalytic activity">
    <reaction evidence="9">
        <text>a lipid X + a UDP-2-N,3-O-bis[(3R)-3-hydroxyacyl]-alpha-D-glucosamine = a lipid A disaccharide + UDP + H(+)</text>
        <dbReference type="Rhea" id="RHEA:67828"/>
        <dbReference type="ChEBI" id="CHEBI:15378"/>
        <dbReference type="ChEBI" id="CHEBI:58223"/>
        <dbReference type="ChEBI" id="CHEBI:137748"/>
        <dbReference type="ChEBI" id="CHEBI:176338"/>
        <dbReference type="ChEBI" id="CHEBI:176343"/>
        <dbReference type="EC" id="2.4.1.182"/>
    </reaction>
</comment>
<dbReference type="GO" id="GO:0009245">
    <property type="term" value="P:lipid A biosynthetic process"/>
    <property type="evidence" value="ECO:0007669"/>
    <property type="project" value="UniProtKB-UniRule"/>
</dbReference>
<comment type="caution">
    <text evidence="11">The sequence shown here is derived from an EMBL/GenBank/DDBJ whole genome shotgun (WGS) entry which is preliminary data.</text>
</comment>
<evidence type="ECO:0000313" key="11">
    <source>
        <dbReference type="EMBL" id="KAA0258424.1"/>
    </source>
</evidence>
<evidence type="ECO:0000256" key="3">
    <source>
        <dbReference type="ARBA" id="ARBA00020902"/>
    </source>
</evidence>
<keyword evidence="8" id="KW-0443">Lipid metabolism</keyword>
<dbReference type="OrthoDB" id="9801642at2"/>
<gene>
    <name evidence="11" type="primary">lpxB</name>
    <name evidence="11" type="ORF">FHQ18_04495</name>
</gene>
<dbReference type="Proteomes" id="UP000322876">
    <property type="component" value="Unassembled WGS sequence"/>
</dbReference>
<protein>
    <recommendedName>
        <fullName evidence="3 10">Lipid-A-disaccharide synthase</fullName>
        <ecNumber evidence="2 10">2.4.1.182</ecNumber>
    </recommendedName>
</protein>
<evidence type="ECO:0000256" key="2">
    <source>
        <dbReference type="ARBA" id="ARBA00012687"/>
    </source>
</evidence>
<dbReference type="GO" id="GO:0016020">
    <property type="term" value="C:membrane"/>
    <property type="evidence" value="ECO:0007669"/>
    <property type="project" value="GOC"/>
</dbReference>
<dbReference type="PANTHER" id="PTHR30372:SF4">
    <property type="entry name" value="LIPID-A-DISACCHARIDE SYNTHASE, MITOCHONDRIAL-RELATED"/>
    <property type="match status" value="1"/>
</dbReference>
<keyword evidence="6 11" id="KW-0328">Glycosyltransferase</keyword>
<comment type="function">
    <text evidence="1">Condensation of UDP-2,3-diacylglucosamine and 2,3-diacylglucosamine-1-phosphate to form lipid A disaccharide, a precursor of lipid A, a phosphorylated glycolipid that anchors the lipopolysaccharide to the outer membrane of the cell.</text>
</comment>
<keyword evidence="12" id="KW-1185">Reference proteome</keyword>
<evidence type="ECO:0000256" key="4">
    <source>
        <dbReference type="ARBA" id="ARBA00022516"/>
    </source>
</evidence>
<keyword evidence="7 11" id="KW-0808">Transferase</keyword>
<proteinExistence type="predicted"/>
<dbReference type="RefSeq" id="WP_149265981.1">
    <property type="nucleotide sequence ID" value="NZ_VFJB01000004.1"/>
</dbReference>